<dbReference type="Proteomes" id="UP000192790">
    <property type="component" value="Unassembled WGS sequence"/>
</dbReference>
<dbReference type="OrthoDB" id="9802793at2"/>
<organism evidence="2 3">
    <name type="scientific">Papillibacter cinnamivorans DSM 12816</name>
    <dbReference type="NCBI Taxonomy" id="1122930"/>
    <lineage>
        <taxon>Bacteria</taxon>
        <taxon>Bacillati</taxon>
        <taxon>Bacillota</taxon>
        <taxon>Clostridia</taxon>
        <taxon>Eubacteriales</taxon>
        <taxon>Oscillospiraceae</taxon>
        <taxon>Papillibacter</taxon>
    </lineage>
</organism>
<dbReference type="Gene3D" id="3.20.20.140">
    <property type="entry name" value="Metal-dependent hydrolases"/>
    <property type="match status" value="1"/>
</dbReference>
<dbReference type="InterPro" id="IPR032466">
    <property type="entry name" value="Metal_Hydrolase"/>
</dbReference>
<accession>A0A1W2A2Y2</accession>
<evidence type="ECO:0000313" key="3">
    <source>
        <dbReference type="Proteomes" id="UP000192790"/>
    </source>
</evidence>
<gene>
    <name evidence="2" type="ORF">SAMN02745168_1418</name>
</gene>
<keyword evidence="3" id="KW-1185">Reference proteome</keyword>
<dbReference type="InterPro" id="IPR006680">
    <property type="entry name" value="Amidohydro-rel"/>
</dbReference>
<dbReference type="Pfam" id="PF01979">
    <property type="entry name" value="Amidohydro_1"/>
    <property type="match status" value="1"/>
</dbReference>
<dbReference type="GO" id="GO:0016810">
    <property type="term" value="F:hydrolase activity, acting on carbon-nitrogen (but not peptide) bonds"/>
    <property type="evidence" value="ECO:0007669"/>
    <property type="project" value="InterPro"/>
</dbReference>
<evidence type="ECO:0000313" key="2">
    <source>
        <dbReference type="EMBL" id="SMC55024.1"/>
    </source>
</evidence>
<dbReference type="AlphaFoldDB" id="A0A1W2A2Y2"/>
<dbReference type="SUPFAM" id="SSF51338">
    <property type="entry name" value="Composite domain of metallo-dependent hydrolases"/>
    <property type="match status" value="1"/>
</dbReference>
<dbReference type="PANTHER" id="PTHR43135">
    <property type="entry name" value="ALPHA-D-RIBOSE 1-METHYLPHOSPHONATE 5-TRIPHOSPHATE DIPHOSPHATASE"/>
    <property type="match status" value="1"/>
</dbReference>
<dbReference type="STRING" id="1122930.SAMN02745168_1418"/>
<dbReference type="InterPro" id="IPR051781">
    <property type="entry name" value="Metallo-dep_Hydrolase"/>
</dbReference>
<dbReference type="InterPro" id="IPR011059">
    <property type="entry name" value="Metal-dep_hydrolase_composite"/>
</dbReference>
<dbReference type="CDD" id="cd01309">
    <property type="entry name" value="Met_dep_hydrolase_C"/>
    <property type="match status" value="1"/>
</dbReference>
<feature type="domain" description="Amidohydrolase-related" evidence="1">
    <location>
        <begin position="228"/>
        <end position="381"/>
    </location>
</feature>
<proteinExistence type="predicted"/>
<dbReference type="EMBL" id="FWXW01000003">
    <property type="protein sequence ID" value="SMC55024.1"/>
    <property type="molecule type" value="Genomic_DNA"/>
</dbReference>
<sequence>MLVINGRILTMEREEYDPGYVWIENGIIAECGSMDQLPADIGGPVLDAEGGTVLPGLIDAHCHLGMFETLLSHDGDEANEDTDSATPQLRAIDGINPMDRCFREALSAGVTTVLTGPGSANAIGGQFAAIKTYGRRIDDMILQAPACIKFALGENPKTAHLDRDEGPVTRMATAAIIRENLFKAQEYLRKKDAAIRDEDAEDPDFDIKLEALIPLLKGDLAAHFHAHRADDIFTAIRISKEFGLKCVIIHGTEGHLIADILAKESIPVITGPLLTDRSKPELSNQTLRGPGVLSSAGVLTAICTDHPETPVQYLVLCAAMATKSGMKEADALRSITIHPARIAGIDRRVGSIAPGKDGDLVIFSGHPFSMKSEIRAVIAGGVRAV</sequence>
<protein>
    <submittedName>
        <fullName evidence="2">Imidazolonepropionase</fullName>
    </submittedName>
</protein>
<evidence type="ECO:0000259" key="1">
    <source>
        <dbReference type="Pfam" id="PF01979"/>
    </source>
</evidence>
<name>A0A1W2A2Y2_9FIRM</name>
<reference evidence="2 3" key="1">
    <citation type="submission" date="2017-04" db="EMBL/GenBank/DDBJ databases">
        <authorList>
            <person name="Afonso C.L."/>
            <person name="Miller P.J."/>
            <person name="Scott M.A."/>
            <person name="Spackman E."/>
            <person name="Goraichik I."/>
            <person name="Dimitrov K.M."/>
            <person name="Suarez D.L."/>
            <person name="Swayne D.E."/>
        </authorList>
    </citation>
    <scope>NUCLEOTIDE SEQUENCE [LARGE SCALE GENOMIC DNA]</scope>
    <source>
        <strain evidence="2 3">DSM 12816</strain>
    </source>
</reference>
<dbReference type="RefSeq" id="WP_084234032.1">
    <property type="nucleotide sequence ID" value="NZ_FWXW01000003.1"/>
</dbReference>
<dbReference type="SUPFAM" id="SSF51556">
    <property type="entry name" value="Metallo-dependent hydrolases"/>
    <property type="match status" value="1"/>
</dbReference>
<dbReference type="PANTHER" id="PTHR43135:SF3">
    <property type="entry name" value="ALPHA-D-RIBOSE 1-METHYLPHOSPHONATE 5-TRIPHOSPHATE DIPHOSPHATASE"/>
    <property type="match status" value="1"/>
</dbReference>